<sequence>MRESQFQAQLIKKLNKMLPGIIILKNDPNYIQGIPDLILLYKNRWAALEVKRGATASVRPNQAHYVRTMHAMSYAAFIYPENESKILSEVQQSLTA</sequence>
<protein>
    <submittedName>
        <fullName evidence="1">Nuclease</fullName>
    </submittedName>
</protein>
<organism evidence="1">
    <name type="scientific">Siphoviridae sp. ctSdk10</name>
    <dbReference type="NCBI Taxonomy" id="2826345"/>
    <lineage>
        <taxon>Viruses</taxon>
        <taxon>Duplodnaviria</taxon>
        <taxon>Heunggongvirae</taxon>
        <taxon>Uroviricota</taxon>
        <taxon>Caudoviricetes</taxon>
    </lineage>
</organism>
<name>A0A8S5MJY2_9CAUD</name>
<dbReference type="InterPro" id="IPR011856">
    <property type="entry name" value="tRNA_endonuc-like_dom_sf"/>
</dbReference>
<accession>A0A8S5MJY2</accession>
<dbReference type="EMBL" id="BK014921">
    <property type="protein sequence ID" value="DAD82520.1"/>
    <property type="molecule type" value="Genomic_DNA"/>
</dbReference>
<reference evidence="1" key="1">
    <citation type="journal article" date="2021" name="Proc. Natl. Acad. Sci. U.S.A.">
        <title>A Catalog of Tens of Thousands of Viruses from Human Metagenomes Reveals Hidden Associations with Chronic Diseases.</title>
        <authorList>
            <person name="Tisza M.J."/>
            <person name="Buck C.B."/>
        </authorList>
    </citation>
    <scope>NUCLEOTIDE SEQUENCE</scope>
    <source>
        <strain evidence="1">CtSdk10</strain>
    </source>
</reference>
<proteinExistence type="predicted"/>
<evidence type="ECO:0000313" key="1">
    <source>
        <dbReference type="EMBL" id="DAD82520.1"/>
    </source>
</evidence>
<dbReference type="GO" id="GO:0003676">
    <property type="term" value="F:nucleic acid binding"/>
    <property type="evidence" value="ECO:0007669"/>
    <property type="project" value="InterPro"/>
</dbReference>
<dbReference type="Gene3D" id="3.40.1350.10">
    <property type="match status" value="1"/>
</dbReference>